<feature type="chain" id="PRO_5002665704" description="DUF3034 family protein" evidence="1">
    <location>
        <begin position="25"/>
        <end position="280"/>
    </location>
</feature>
<evidence type="ECO:0000256" key="1">
    <source>
        <dbReference type="SAM" id="SignalP"/>
    </source>
</evidence>
<dbReference type="HOGENOM" id="CLU_070026_0_0_6"/>
<dbReference type="Proteomes" id="UP000019205">
    <property type="component" value="Chromosome"/>
</dbReference>
<feature type="signal peptide" evidence="1">
    <location>
        <begin position="1"/>
        <end position="24"/>
    </location>
</feature>
<keyword evidence="3" id="KW-1185">Reference proteome</keyword>
<sequence>MQACKAATALLSVALTLASLTAVGDSKLLGTSGGQQIEGQAGGGIVPWALLAGYGDVGEMGVSAAATRVALDDFTLDVAGLAVSYHNRFELSYARQTLDVEPLGLEIQQDVIGAKLRLGGDLIYGKTPVITAGIQWKKNRDNTVPELLGATDDRGVDYTLSASRLWLDAFAGRNVFANATLRYTEANQTGLLGFGGPDGGPRVVAEGSLGVFLSRRWVVGAEYRQKPDQLDSVAEDAWADLFVGWFPGKRVSVIGAYTDLGDIAGLTDQRGFYLSLQFTH</sequence>
<dbReference type="OrthoDB" id="9126735at2"/>
<reference evidence="2 3" key="1">
    <citation type="journal article" date="2007" name="Proc. Natl. Acad. Sci. U.S.A.">
        <title>Characterization of a marine gammaproteobacterium capable of aerobic anoxygenic photosynthesis.</title>
        <authorList>
            <person name="Fuchs B.M."/>
            <person name="Spring S."/>
            <person name="Teeling H."/>
            <person name="Quast C."/>
            <person name="Wulf J."/>
            <person name="Schattenhofer M."/>
            <person name="Yan S."/>
            <person name="Ferriera S."/>
            <person name="Johnson J."/>
            <person name="Glockner F.O."/>
            <person name="Amann R."/>
        </authorList>
    </citation>
    <scope>NUCLEOTIDE SEQUENCE [LARGE SCALE GENOMIC DNA]</scope>
    <source>
        <strain evidence="2">KT71</strain>
    </source>
</reference>
<evidence type="ECO:0008006" key="4">
    <source>
        <dbReference type="Google" id="ProtNLM"/>
    </source>
</evidence>
<dbReference type="RefSeq" id="WP_008295108.1">
    <property type="nucleotide sequence ID" value="NZ_CM002299.1"/>
</dbReference>
<accession>A4ACF0</accession>
<dbReference type="eggNOG" id="ENOG502Z9AA">
    <property type="taxonomic scope" value="Bacteria"/>
</dbReference>
<keyword evidence="1" id="KW-0732">Signal</keyword>
<dbReference type="Pfam" id="PF11231">
    <property type="entry name" value="DUF3034"/>
    <property type="match status" value="1"/>
</dbReference>
<evidence type="ECO:0000313" key="2">
    <source>
        <dbReference type="EMBL" id="EAQ96378.1"/>
    </source>
</evidence>
<reference evidence="2 3" key="2">
    <citation type="journal article" date="2009" name="PLoS ONE">
        <title>The photosynthetic apparatus and its regulation in the aerobic gammaproteobacterium Congregibacter litoralis gen. nov., sp. nov.</title>
        <authorList>
            <person name="Spring S."/>
            <person name="Lunsdorf H."/>
            <person name="Fuchs B.M."/>
            <person name="Tindall B.J."/>
        </authorList>
    </citation>
    <scope>NUCLEOTIDE SEQUENCE [LARGE SCALE GENOMIC DNA]</scope>
    <source>
        <strain evidence="2">KT71</strain>
    </source>
</reference>
<proteinExistence type="predicted"/>
<gene>
    <name evidence="2" type="ORF">KT71_13365</name>
</gene>
<evidence type="ECO:0000313" key="3">
    <source>
        <dbReference type="Proteomes" id="UP000019205"/>
    </source>
</evidence>
<dbReference type="InterPro" id="IPR021393">
    <property type="entry name" value="DUF3034"/>
</dbReference>
<organism evidence="2 3">
    <name type="scientific">Congregibacter litoralis KT71</name>
    <dbReference type="NCBI Taxonomy" id="314285"/>
    <lineage>
        <taxon>Bacteria</taxon>
        <taxon>Pseudomonadati</taxon>
        <taxon>Pseudomonadota</taxon>
        <taxon>Gammaproteobacteria</taxon>
        <taxon>Cellvibrionales</taxon>
        <taxon>Halieaceae</taxon>
        <taxon>Congregibacter</taxon>
    </lineage>
</organism>
<dbReference type="AlphaFoldDB" id="A4ACF0"/>
<protein>
    <recommendedName>
        <fullName evidence="4">DUF3034 family protein</fullName>
    </recommendedName>
</protein>
<name>A4ACF0_9GAMM</name>
<dbReference type="STRING" id="314285.KT71_13365"/>
<comment type="caution">
    <text evidence="2">The sequence shown here is derived from an EMBL/GenBank/DDBJ whole genome shotgun (WGS) entry which is preliminary data.</text>
</comment>
<dbReference type="EMBL" id="AAOA02000001">
    <property type="protein sequence ID" value="EAQ96378.1"/>
    <property type="molecule type" value="Genomic_DNA"/>
</dbReference>